<keyword evidence="2" id="KW-1185">Reference proteome</keyword>
<evidence type="ECO:0000313" key="1">
    <source>
        <dbReference type="EMBL" id="KIM41490.1"/>
    </source>
</evidence>
<dbReference type="Proteomes" id="UP000053424">
    <property type="component" value="Unassembled WGS sequence"/>
</dbReference>
<dbReference type="HOGENOM" id="CLU_2638326_0_0_1"/>
<dbReference type="EMBL" id="KN831780">
    <property type="protein sequence ID" value="KIM41490.1"/>
    <property type="molecule type" value="Genomic_DNA"/>
</dbReference>
<protein>
    <submittedName>
        <fullName evidence="1">Uncharacterized protein</fullName>
    </submittedName>
</protein>
<reference evidence="1 2" key="1">
    <citation type="submission" date="2014-04" db="EMBL/GenBank/DDBJ databases">
        <authorList>
            <consortium name="DOE Joint Genome Institute"/>
            <person name="Kuo A."/>
            <person name="Gay G."/>
            <person name="Dore J."/>
            <person name="Kohler A."/>
            <person name="Nagy L.G."/>
            <person name="Floudas D."/>
            <person name="Copeland A."/>
            <person name="Barry K.W."/>
            <person name="Cichocki N."/>
            <person name="Veneault-Fourrey C."/>
            <person name="LaButti K."/>
            <person name="Lindquist E.A."/>
            <person name="Lipzen A."/>
            <person name="Lundell T."/>
            <person name="Morin E."/>
            <person name="Murat C."/>
            <person name="Sun H."/>
            <person name="Tunlid A."/>
            <person name="Henrissat B."/>
            <person name="Grigoriev I.V."/>
            <person name="Hibbett D.S."/>
            <person name="Martin F."/>
            <person name="Nordberg H.P."/>
            <person name="Cantor M.N."/>
            <person name="Hua S.X."/>
        </authorList>
    </citation>
    <scope>NUCLEOTIDE SEQUENCE [LARGE SCALE GENOMIC DNA]</scope>
    <source>
        <strain evidence="2">h7</strain>
    </source>
</reference>
<proteinExistence type="predicted"/>
<dbReference type="AlphaFoldDB" id="A0A0C3BY34"/>
<sequence>MRYHTAVKHTRYPSLNPGKYQGQIDQALADNGIREVDNGRSVLFFCQGGNSGVIQFVKDYGVGLCVDAGAGNSDHCE</sequence>
<name>A0A0C3BY34_HEBCY</name>
<dbReference type="OrthoDB" id="4186099at2759"/>
<accession>A0A0C3BY34</accession>
<gene>
    <name evidence="1" type="ORF">M413DRAFT_149604</name>
</gene>
<evidence type="ECO:0000313" key="2">
    <source>
        <dbReference type="Proteomes" id="UP000053424"/>
    </source>
</evidence>
<organism evidence="1 2">
    <name type="scientific">Hebeloma cylindrosporum</name>
    <dbReference type="NCBI Taxonomy" id="76867"/>
    <lineage>
        <taxon>Eukaryota</taxon>
        <taxon>Fungi</taxon>
        <taxon>Dikarya</taxon>
        <taxon>Basidiomycota</taxon>
        <taxon>Agaricomycotina</taxon>
        <taxon>Agaricomycetes</taxon>
        <taxon>Agaricomycetidae</taxon>
        <taxon>Agaricales</taxon>
        <taxon>Agaricineae</taxon>
        <taxon>Hymenogastraceae</taxon>
        <taxon>Hebeloma</taxon>
    </lineage>
</organism>
<reference evidence="2" key="2">
    <citation type="submission" date="2015-01" db="EMBL/GenBank/DDBJ databases">
        <title>Evolutionary Origins and Diversification of the Mycorrhizal Mutualists.</title>
        <authorList>
            <consortium name="DOE Joint Genome Institute"/>
            <consortium name="Mycorrhizal Genomics Consortium"/>
            <person name="Kohler A."/>
            <person name="Kuo A."/>
            <person name="Nagy L.G."/>
            <person name="Floudas D."/>
            <person name="Copeland A."/>
            <person name="Barry K.W."/>
            <person name="Cichocki N."/>
            <person name="Veneault-Fourrey C."/>
            <person name="LaButti K."/>
            <person name="Lindquist E.A."/>
            <person name="Lipzen A."/>
            <person name="Lundell T."/>
            <person name="Morin E."/>
            <person name="Murat C."/>
            <person name="Riley R."/>
            <person name="Ohm R."/>
            <person name="Sun H."/>
            <person name="Tunlid A."/>
            <person name="Henrissat B."/>
            <person name="Grigoriev I.V."/>
            <person name="Hibbett D.S."/>
            <person name="Martin F."/>
        </authorList>
    </citation>
    <scope>NUCLEOTIDE SEQUENCE [LARGE SCALE GENOMIC DNA]</scope>
    <source>
        <strain evidence="2">h7</strain>
    </source>
</reference>